<keyword evidence="1" id="KW-0732">Signal</keyword>
<comment type="caution">
    <text evidence="2">The sequence shown here is derived from an EMBL/GenBank/DDBJ whole genome shotgun (WGS) entry which is preliminary data.</text>
</comment>
<dbReference type="InterPro" id="IPR041662">
    <property type="entry name" value="SusD-like_2"/>
</dbReference>
<evidence type="ECO:0000256" key="1">
    <source>
        <dbReference type="SAM" id="SignalP"/>
    </source>
</evidence>
<dbReference type="Gene3D" id="1.25.40.390">
    <property type="match status" value="1"/>
</dbReference>
<protein>
    <submittedName>
        <fullName evidence="2">SusD/RagB family nutrient-binding outer membrane lipoprotein</fullName>
    </submittedName>
</protein>
<evidence type="ECO:0000313" key="3">
    <source>
        <dbReference type="Proteomes" id="UP000441754"/>
    </source>
</evidence>
<keyword evidence="2" id="KW-0449">Lipoprotein</keyword>
<organism evidence="2 3">
    <name type="scientific">Larkinella terrae</name>
    <dbReference type="NCBI Taxonomy" id="2025311"/>
    <lineage>
        <taxon>Bacteria</taxon>
        <taxon>Pseudomonadati</taxon>
        <taxon>Bacteroidota</taxon>
        <taxon>Cytophagia</taxon>
        <taxon>Cytophagales</taxon>
        <taxon>Spirosomataceae</taxon>
        <taxon>Larkinella</taxon>
    </lineage>
</organism>
<keyword evidence="3" id="KW-1185">Reference proteome</keyword>
<gene>
    <name evidence="2" type="ORF">GJJ30_05330</name>
</gene>
<dbReference type="PROSITE" id="PS51257">
    <property type="entry name" value="PROKAR_LIPOPROTEIN"/>
    <property type="match status" value="1"/>
</dbReference>
<name>A0A7K0EFV1_9BACT</name>
<reference evidence="2 3" key="1">
    <citation type="journal article" date="2018" name="Antonie Van Leeuwenhoek">
        <title>Larkinella terrae sp. nov., isolated from soil on Jeju Island, South Korea.</title>
        <authorList>
            <person name="Ten L.N."/>
            <person name="Jeon J."/>
            <person name="Park S.J."/>
            <person name="Park S."/>
            <person name="Lee S.Y."/>
            <person name="Kim M.K."/>
            <person name="Jung H.Y."/>
        </authorList>
    </citation>
    <scope>NUCLEOTIDE SEQUENCE [LARGE SCALE GENOMIC DNA]</scope>
    <source>
        <strain evidence="2 3">KCTC 52001</strain>
    </source>
</reference>
<feature type="signal peptide" evidence="1">
    <location>
        <begin position="1"/>
        <end position="23"/>
    </location>
</feature>
<feature type="chain" id="PRO_5029636922" evidence="1">
    <location>
        <begin position="24"/>
        <end position="483"/>
    </location>
</feature>
<dbReference type="EMBL" id="WJXZ01000002">
    <property type="protein sequence ID" value="MRS60707.1"/>
    <property type="molecule type" value="Genomic_DNA"/>
</dbReference>
<evidence type="ECO:0000313" key="2">
    <source>
        <dbReference type="EMBL" id="MRS60707.1"/>
    </source>
</evidence>
<proteinExistence type="predicted"/>
<dbReference type="Pfam" id="PF12771">
    <property type="entry name" value="SusD-like_2"/>
    <property type="match status" value="1"/>
</dbReference>
<sequence length="483" mass="53352">MIAMKFKIIFLWAALLVAFSGCQDFEKLNTDPARSSETQPEFLLASAQKRASDLMYDTYFNGRIGMELSQYWMGTDKTSDGRFLFTNDGLWTGLYSGPLMDLQEIQNYYNRHPEESNPHMLAVSEILKAWLFHVLTDAYVDIPYSQALKGDDIPQPVYDKGKDVYAGLLASLKKQVDVLAAPSGAIRGDIIANGDPKQWVRIANALRIRIALRAADAQPAESKAVIEEAVKNTFTSVSQDAFFPYNVAATTNRFPYNDVERPLVEFAVTSTLVEYLRSVNDPRLPIFARPDDTNGKYIGKVYGTEANSPTMIGLSKPGVIAYSGSAKGYMITYAEIAFAKAEAAARGMNVGTGTAEDLYKEAVTASMAQWGVVDAKVVATYLESVPYKAGNWKNVIGTQKWLALYMQGLQAWMERLRLDIKKPNGDILFIDPASGSLDPDIKDVPKRLKYPSSSRVSNAANSAEAAKNIGGDTQAIKNWWDTL</sequence>
<accession>A0A7K0EFV1</accession>
<dbReference type="Proteomes" id="UP000441754">
    <property type="component" value="Unassembled WGS sequence"/>
</dbReference>
<dbReference type="OrthoDB" id="843771at2"/>
<dbReference type="AlphaFoldDB" id="A0A7K0EFV1"/>
<dbReference type="InterPro" id="IPR011990">
    <property type="entry name" value="TPR-like_helical_dom_sf"/>
</dbReference>
<dbReference type="SUPFAM" id="SSF48452">
    <property type="entry name" value="TPR-like"/>
    <property type="match status" value="1"/>
</dbReference>